<dbReference type="RefSeq" id="WP_264849817.1">
    <property type="nucleotide sequence ID" value="NZ_BRXR01000001.1"/>
</dbReference>
<keyword evidence="2" id="KW-1185">Reference proteome</keyword>
<gene>
    <name evidence="1" type="ORF">bsdE14_19600</name>
</gene>
<evidence type="ECO:0000313" key="1">
    <source>
        <dbReference type="EMBL" id="GLC30550.1"/>
    </source>
</evidence>
<protein>
    <submittedName>
        <fullName evidence="1">Uncharacterized protein</fullName>
    </submittedName>
</protein>
<proteinExistence type="predicted"/>
<accession>A0ABQ5N6A2</accession>
<organism evidence="1 2">
    <name type="scientific">Clostridium omnivorum</name>
    <dbReference type="NCBI Taxonomy" id="1604902"/>
    <lineage>
        <taxon>Bacteria</taxon>
        <taxon>Bacillati</taxon>
        <taxon>Bacillota</taxon>
        <taxon>Clostridia</taxon>
        <taxon>Eubacteriales</taxon>
        <taxon>Clostridiaceae</taxon>
        <taxon>Clostridium</taxon>
    </lineage>
</organism>
<sequence>MLLSEEKSRIAEACPEYNPSNPIFKANIAGGIQSCDSCSYYADGKCKKNIMNNIWSTISLN</sequence>
<comment type="caution">
    <text evidence="1">The sequence shown here is derived from an EMBL/GenBank/DDBJ whole genome shotgun (WGS) entry which is preliminary data.</text>
</comment>
<evidence type="ECO:0000313" key="2">
    <source>
        <dbReference type="Proteomes" id="UP001208567"/>
    </source>
</evidence>
<dbReference type="Proteomes" id="UP001208567">
    <property type="component" value="Unassembled WGS sequence"/>
</dbReference>
<name>A0ABQ5N6A2_9CLOT</name>
<reference evidence="1 2" key="1">
    <citation type="journal article" date="2024" name="Int. J. Syst. Evol. Microbiol.">
        <title>Clostridium omnivorum sp. nov., isolated from anoxic soil under the treatment of reductive soil disinfestation.</title>
        <authorList>
            <person name="Ueki A."/>
            <person name="Tonouchi A."/>
            <person name="Kaku N."/>
            <person name="Honma S."/>
            <person name="Ueki K."/>
        </authorList>
    </citation>
    <scope>NUCLEOTIDE SEQUENCE [LARGE SCALE GENOMIC DNA]</scope>
    <source>
        <strain evidence="1 2">E14</strain>
    </source>
</reference>
<dbReference type="EMBL" id="BRXR01000001">
    <property type="protein sequence ID" value="GLC30550.1"/>
    <property type="molecule type" value="Genomic_DNA"/>
</dbReference>